<evidence type="ECO:0000313" key="2">
    <source>
        <dbReference type="Proteomes" id="UP000463883"/>
    </source>
</evidence>
<name>A0A6P1MI83_9FIRM</name>
<sequence length="130" mass="14846">MTPEIISSDFEVTKETETSKTYKLSIDKIQGSVDQIEALEQAIYKVLNTEKYEYPIYSFSYGIDLDNLTGKDVDYVKIELKRRIQECLLQDSRIETADNFNFTVNGDEILCTFDVSSIYGKTTITKGVNV</sequence>
<proteinExistence type="predicted"/>
<dbReference type="InterPro" id="IPR020288">
    <property type="entry name" value="Sheath_initiator"/>
</dbReference>
<evidence type="ECO:0000313" key="1">
    <source>
        <dbReference type="EMBL" id="QHI72903.1"/>
    </source>
</evidence>
<organism evidence="1 2">
    <name type="scientific">Aminipila terrae</name>
    <dbReference type="NCBI Taxonomy" id="2697030"/>
    <lineage>
        <taxon>Bacteria</taxon>
        <taxon>Bacillati</taxon>
        <taxon>Bacillota</taxon>
        <taxon>Clostridia</taxon>
        <taxon>Peptostreptococcales</taxon>
        <taxon>Anaerovoracaceae</taxon>
        <taxon>Aminipila</taxon>
    </lineage>
</organism>
<dbReference type="EMBL" id="CP047591">
    <property type="protein sequence ID" value="QHI72903.1"/>
    <property type="molecule type" value="Genomic_DNA"/>
</dbReference>
<keyword evidence="2" id="KW-1185">Reference proteome</keyword>
<dbReference type="Gene3D" id="3.10.450.40">
    <property type="match status" value="1"/>
</dbReference>
<dbReference type="Proteomes" id="UP000463883">
    <property type="component" value="Chromosome"/>
</dbReference>
<dbReference type="KEGG" id="amic:Ami3637_11250"/>
<gene>
    <name evidence="1" type="ORF">Ami3637_11250</name>
</gene>
<dbReference type="RefSeq" id="WP_162362670.1">
    <property type="nucleotide sequence ID" value="NZ_CP047591.1"/>
</dbReference>
<dbReference type="SUPFAM" id="SSF160719">
    <property type="entry name" value="gpW/gp25-like"/>
    <property type="match status" value="1"/>
</dbReference>
<protein>
    <submittedName>
        <fullName evidence="1">DUF2634 domain-containing protein</fullName>
    </submittedName>
</protein>
<accession>A0A6P1MI83</accession>
<reference evidence="1 2" key="1">
    <citation type="submission" date="2020-01" db="EMBL/GenBank/DDBJ databases">
        <title>Genomic analysis of Aminipila sp. CBA3637.</title>
        <authorList>
            <person name="Kim Y.B."/>
            <person name="Roh S.W."/>
        </authorList>
    </citation>
    <scope>NUCLEOTIDE SEQUENCE [LARGE SCALE GENOMIC DNA]</scope>
    <source>
        <strain evidence="1 2">CBA3637</strain>
    </source>
</reference>
<dbReference type="AlphaFoldDB" id="A0A6P1MI83"/>
<dbReference type="Pfam" id="PF10934">
    <property type="entry name" value="Sheath_initiator"/>
    <property type="match status" value="1"/>
</dbReference>